<dbReference type="EMBL" id="SGWQ01000002">
    <property type="protein sequence ID" value="RZS43101.1"/>
    <property type="molecule type" value="Genomic_DNA"/>
</dbReference>
<dbReference type="SUPFAM" id="SSF159238">
    <property type="entry name" value="SO1590-like"/>
    <property type="match status" value="1"/>
</dbReference>
<dbReference type="OrthoDB" id="69764at2"/>
<proteinExistence type="predicted"/>
<organism evidence="1 2">
    <name type="scientific">Herbihabitans rhizosphaerae</name>
    <dbReference type="NCBI Taxonomy" id="1872711"/>
    <lineage>
        <taxon>Bacteria</taxon>
        <taxon>Bacillati</taxon>
        <taxon>Actinomycetota</taxon>
        <taxon>Actinomycetes</taxon>
        <taxon>Pseudonocardiales</taxon>
        <taxon>Pseudonocardiaceae</taxon>
        <taxon>Herbihabitans</taxon>
    </lineage>
</organism>
<dbReference type="InterPro" id="IPR021607">
    <property type="entry name" value="DUF3224"/>
</dbReference>
<comment type="caution">
    <text evidence="1">The sequence shown here is derived from an EMBL/GenBank/DDBJ whole genome shotgun (WGS) entry which is preliminary data.</text>
</comment>
<sequence length="135" mass="14475">MNHQARGRITSTVDRQPPYDDVAGAELARVTVVKRFEGDLDGAGMAELLRATSTQAEASGGYVAFERVTGTLAGRRGSFVLQYYATINRGDGRVDVAVVPDSGTEELVGISGKLVLGMDGGQQTYEFEYELPAEQ</sequence>
<evidence type="ECO:0000313" key="1">
    <source>
        <dbReference type="EMBL" id="RZS43101.1"/>
    </source>
</evidence>
<dbReference type="Gene3D" id="2.40.350.10">
    <property type="entry name" value="SO1590-like"/>
    <property type="match status" value="1"/>
</dbReference>
<dbReference type="RefSeq" id="WP_130342996.1">
    <property type="nucleotide sequence ID" value="NZ_SGWQ01000002.1"/>
</dbReference>
<evidence type="ECO:0000313" key="2">
    <source>
        <dbReference type="Proteomes" id="UP000294257"/>
    </source>
</evidence>
<protein>
    <submittedName>
        <fullName evidence="1">Uncharacterized protein DUF3224</fullName>
    </submittedName>
</protein>
<accession>A0A4Q7L3R4</accession>
<dbReference type="Proteomes" id="UP000294257">
    <property type="component" value="Unassembled WGS sequence"/>
</dbReference>
<dbReference type="AlphaFoldDB" id="A0A4Q7L3R4"/>
<name>A0A4Q7L3R4_9PSEU</name>
<dbReference type="Pfam" id="PF11528">
    <property type="entry name" value="DUF3224"/>
    <property type="match status" value="1"/>
</dbReference>
<reference evidence="1 2" key="1">
    <citation type="submission" date="2019-02" db="EMBL/GenBank/DDBJ databases">
        <title>Genomic Encyclopedia of Type Strains, Phase IV (KMG-IV): sequencing the most valuable type-strain genomes for metagenomic binning, comparative biology and taxonomic classification.</title>
        <authorList>
            <person name="Goeker M."/>
        </authorList>
    </citation>
    <scope>NUCLEOTIDE SEQUENCE [LARGE SCALE GENOMIC DNA]</scope>
    <source>
        <strain evidence="1 2">DSM 101727</strain>
    </source>
</reference>
<keyword evidence="2" id="KW-1185">Reference proteome</keyword>
<dbReference type="InterPro" id="IPR023159">
    <property type="entry name" value="SO1590-like_sf"/>
</dbReference>
<gene>
    <name evidence="1" type="ORF">EV193_10277</name>
</gene>